<dbReference type="STRING" id="667014.Thein_1552"/>
<dbReference type="EMBL" id="CP002683">
    <property type="protein sequence ID" value="AEH45413.1"/>
    <property type="molecule type" value="Genomic_DNA"/>
</dbReference>
<dbReference type="InterPro" id="IPR017900">
    <property type="entry name" value="4Fe4S_Fe_S_CS"/>
</dbReference>
<dbReference type="Pfam" id="PF13247">
    <property type="entry name" value="Fer4_11"/>
    <property type="match status" value="2"/>
</dbReference>
<dbReference type="HOGENOM" id="CLU_043374_1_0_0"/>
<keyword evidence="3" id="KW-0408">Iron</keyword>
<accession>F8AAJ1</accession>
<evidence type="ECO:0000259" key="6">
    <source>
        <dbReference type="PROSITE" id="PS51379"/>
    </source>
</evidence>
<reference evidence="8" key="1">
    <citation type="submission" date="2011-04" db="EMBL/GenBank/DDBJ databases">
        <title>The complete genome of Thermodesulfatator indicus DSM 15286.</title>
        <authorList>
            <person name="Lucas S."/>
            <person name="Copeland A."/>
            <person name="Lapidus A."/>
            <person name="Bruce D."/>
            <person name="Goodwin L."/>
            <person name="Pitluck S."/>
            <person name="Peters L."/>
            <person name="Kyrpides N."/>
            <person name="Mavromatis K."/>
            <person name="Pagani I."/>
            <person name="Ivanova N."/>
            <person name="Saunders L."/>
            <person name="Detter J.C."/>
            <person name="Tapia R."/>
            <person name="Han C."/>
            <person name="Land M."/>
            <person name="Hauser L."/>
            <person name="Markowitz V."/>
            <person name="Cheng J.-F."/>
            <person name="Hugenholtz P."/>
            <person name="Woyke T."/>
            <person name="Wu D."/>
            <person name="Spring S."/>
            <person name="Schroeder M."/>
            <person name="Brambilla E."/>
            <person name="Klenk H.-P."/>
            <person name="Eisen J.A."/>
        </authorList>
    </citation>
    <scope>NUCLEOTIDE SEQUENCE [LARGE SCALE GENOMIC DNA]</scope>
    <source>
        <strain evidence="8">DSM 15286 / JCM 11887 / CIR29812</strain>
    </source>
</reference>
<dbReference type="InterPro" id="IPR006311">
    <property type="entry name" value="TAT_signal"/>
</dbReference>
<reference evidence="7 8" key="2">
    <citation type="journal article" date="2012" name="Stand. Genomic Sci.">
        <title>Complete genome sequence of the thermophilic sulfate-reducing ocean bacterium Thermodesulfatator indicus type strain (CIR29812(T)).</title>
        <authorList>
            <person name="Anderson I."/>
            <person name="Saunders E."/>
            <person name="Lapidus A."/>
            <person name="Nolan M."/>
            <person name="Lucas S."/>
            <person name="Tice H."/>
            <person name="Del Rio T.G."/>
            <person name="Cheng J.F."/>
            <person name="Han C."/>
            <person name="Tapia R."/>
            <person name="Goodwin L.A."/>
            <person name="Pitluck S."/>
            <person name="Liolios K."/>
            <person name="Mavromatis K."/>
            <person name="Pagani I."/>
            <person name="Ivanova N."/>
            <person name="Mikhailova N."/>
            <person name="Pati A."/>
            <person name="Chen A."/>
            <person name="Palaniappan K."/>
            <person name="Land M."/>
            <person name="Hauser L."/>
            <person name="Jeffries C.D."/>
            <person name="Chang Y.J."/>
            <person name="Brambilla E.M."/>
            <person name="Rohde M."/>
            <person name="Spring S."/>
            <person name="Goker M."/>
            <person name="Detter J.C."/>
            <person name="Woyke T."/>
            <person name="Bristow J."/>
            <person name="Eisen J.A."/>
            <person name="Markowitz V."/>
            <person name="Hugenholtz P."/>
            <person name="Kyrpides N.C."/>
            <person name="Klenk H.P."/>
        </authorList>
    </citation>
    <scope>NUCLEOTIDE SEQUENCE [LARGE SCALE GENOMIC DNA]</scope>
    <source>
        <strain evidence="8">DSM 15286 / JCM 11887 / CIR29812</strain>
    </source>
</reference>
<evidence type="ECO:0000256" key="1">
    <source>
        <dbReference type="ARBA" id="ARBA00022485"/>
    </source>
</evidence>
<feature type="signal peptide" evidence="5">
    <location>
        <begin position="1"/>
        <end position="31"/>
    </location>
</feature>
<evidence type="ECO:0000256" key="3">
    <source>
        <dbReference type="ARBA" id="ARBA00023004"/>
    </source>
</evidence>
<dbReference type="SUPFAM" id="SSF54862">
    <property type="entry name" value="4Fe-4S ferredoxins"/>
    <property type="match status" value="1"/>
</dbReference>
<keyword evidence="4" id="KW-0411">Iron-sulfur</keyword>
<dbReference type="NCBIfam" id="NF045797">
    <property type="entry name" value="DsrO"/>
    <property type="match status" value="1"/>
</dbReference>
<keyword evidence="5" id="KW-0732">Signal</keyword>
<dbReference type="InterPro" id="IPR054822">
    <property type="entry name" value="DsrO-like"/>
</dbReference>
<dbReference type="CDD" id="cd10551">
    <property type="entry name" value="PsrB"/>
    <property type="match status" value="1"/>
</dbReference>
<dbReference type="InterPro" id="IPR017896">
    <property type="entry name" value="4Fe4S_Fe-S-bd"/>
</dbReference>
<feature type="domain" description="4Fe-4S ferredoxin-type" evidence="6">
    <location>
        <begin position="150"/>
        <end position="179"/>
    </location>
</feature>
<dbReference type="InParanoid" id="F8AAJ1"/>
<evidence type="ECO:0000313" key="8">
    <source>
        <dbReference type="Proteomes" id="UP000006793"/>
    </source>
</evidence>
<evidence type="ECO:0000313" key="7">
    <source>
        <dbReference type="EMBL" id="AEH45413.1"/>
    </source>
</evidence>
<dbReference type="KEGG" id="tid:Thein_1552"/>
<dbReference type="GO" id="GO:0051539">
    <property type="term" value="F:4 iron, 4 sulfur cluster binding"/>
    <property type="evidence" value="ECO:0007669"/>
    <property type="project" value="UniProtKB-KW"/>
</dbReference>
<evidence type="ECO:0000256" key="5">
    <source>
        <dbReference type="SAM" id="SignalP"/>
    </source>
</evidence>
<keyword evidence="8" id="KW-1185">Reference proteome</keyword>
<dbReference type="PROSITE" id="PS00198">
    <property type="entry name" value="4FE4S_FER_1"/>
    <property type="match status" value="1"/>
</dbReference>
<dbReference type="RefSeq" id="WP_013908155.1">
    <property type="nucleotide sequence ID" value="NC_015681.1"/>
</dbReference>
<dbReference type="PANTHER" id="PTHR43177">
    <property type="entry name" value="PROTEIN NRFC"/>
    <property type="match status" value="1"/>
</dbReference>
<dbReference type="Gene3D" id="3.30.70.20">
    <property type="match status" value="2"/>
</dbReference>
<name>F8AAJ1_THEID</name>
<dbReference type="OrthoDB" id="9789030at2"/>
<dbReference type="Proteomes" id="UP000006793">
    <property type="component" value="Chromosome"/>
</dbReference>
<sequence>MGDKKRKIKRRGFLKAAGFASLVGVWASATAGLLSGQKVRAQTYKPGPNSLVAGRWAMVIDTRICTEHPECRDCIEACHSWHNVPKFPDKKHEIKWIWDTHFHNAFPYQYNEYDADYIKEKRIIVLCNHCESPPCVRVCPTQATFKREDGIVMMDMHRCIGCRFCMGACPFGARNFNWFDPRPYINKPNYAYPTRMRGVVEKCIFCFDQLHEGKLPICVRACKYGAITFGDLADPNSKVNELLRKHHTIRRKVNLGTGPCVFYII</sequence>
<gene>
    <name evidence="7" type="ordered locus">Thein_1552</name>
</gene>
<dbReference type="PATRIC" id="fig|667014.3.peg.1600"/>
<protein>
    <submittedName>
        <fullName evidence="7">4Fe-4S ferredoxin iron-sulfur binding domain protein</fullName>
    </submittedName>
</protein>
<dbReference type="PaxDb" id="667014-Thein_1552"/>
<dbReference type="PANTHER" id="PTHR43177:SF3">
    <property type="entry name" value="PROTEIN NRFC HOMOLOG"/>
    <property type="match status" value="1"/>
</dbReference>
<keyword evidence="2" id="KW-0479">Metal-binding</keyword>
<organism evidence="7 8">
    <name type="scientific">Thermodesulfatator indicus (strain DSM 15286 / JCM 11887 / CIR29812)</name>
    <dbReference type="NCBI Taxonomy" id="667014"/>
    <lineage>
        <taxon>Bacteria</taxon>
        <taxon>Pseudomonadati</taxon>
        <taxon>Thermodesulfobacteriota</taxon>
        <taxon>Thermodesulfobacteria</taxon>
        <taxon>Thermodesulfobacteriales</taxon>
        <taxon>Thermodesulfatatoraceae</taxon>
        <taxon>Thermodesulfatator</taxon>
    </lineage>
</organism>
<keyword evidence="1" id="KW-0004">4Fe-4S</keyword>
<evidence type="ECO:0000256" key="4">
    <source>
        <dbReference type="ARBA" id="ARBA00023014"/>
    </source>
</evidence>
<dbReference type="PROSITE" id="PS51379">
    <property type="entry name" value="4FE4S_FER_2"/>
    <property type="match status" value="1"/>
</dbReference>
<dbReference type="eggNOG" id="COG0437">
    <property type="taxonomic scope" value="Bacteria"/>
</dbReference>
<dbReference type="PROSITE" id="PS51318">
    <property type="entry name" value="TAT"/>
    <property type="match status" value="1"/>
</dbReference>
<evidence type="ECO:0000256" key="2">
    <source>
        <dbReference type="ARBA" id="ARBA00022723"/>
    </source>
</evidence>
<dbReference type="AlphaFoldDB" id="F8AAJ1"/>
<proteinExistence type="predicted"/>
<dbReference type="GO" id="GO:0046872">
    <property type="term" value="F:metal ion binding"/>
    <property type="evidence" value="ECO:0007669"/>
    <property type="project" value="UniProtKB-KW"/>
</dbReference>
<feature type="chain" id="PRO_5003373833" evidence="5">
    <location>
        <begin position="32"/>
        <end position="265"/>
    </location>
</feature>
<dbReference type="InterPro" id="IPR050954">
    <property type="entry name" value="ET_IronSulfur_Cluster-Binding"/>
</dbReference>